<dbReference type="PANTHER" id="PTHR47074">
    <property type="entry name" value="BNAC02G40300D PROTEIN"/>
    <property type="match status" value="1"/>
</dbReference>
<dbReference type="Pfam" id="PF13456">
    <property type="entry name" value="RVT_3"/>
    <property type="match status" value="1"/>
</dbReference>
<evidence type="ECO:0000313" key="2">
    <source>
        <dbReference type="EMBL" id="KAB1224572.1"/>
    </source>
</evidence>
<dbReference type="InterPro" id="IPR052929">
    <property type="entry name" value="RNase_H-like_EbsB-rel"/>
</dbReference>
<comment type="caution">
    <text evidence="2">The sequence shown here is derived from an EMBL/GenBank/DDBJ whole genome shotgun (WGS) entry which is preliminary data.</text>
</comment>
<accession>A0A6A1WH12</accession>
<dbReference type="InterPro" id="IPR044730">
    <property type="entry name" value="RNase_H-like_dom_plant"/>
</dbReference>
<evidence type="ECO:0000313" key="3">
    <source>
        <dbReference type="Proteomes" id="UP000516437"/>
    </source>
</evidence>
<organism evidence="2 3">
    <name type="scientific">Morella rubra</name>
    <name type="common">Chinese bayberry</name>
    <dbReference type="NCBI Taxonomy" id="262757"/>
    <lineage>
        <taxon>Eukaryota</taxon>
        <taxon>Viridiplantae</taxon>
        <taxon>Streptophyta</taxon>
        <taxon>Embryophyta</taxon>
        <taxon>Tracheophyta</taxon>
        <taxon>Spermatophyta</taxon>
        <taxon>Magnoliopsida</taxon>
        <taxon>eudicotyledons</taxon>
        <taxon>Gunneridae</taxon>
        <taxon>Pentapetalae</taxon>
        <taxon>rosids</taxon>
        <taxon>fabids</taxon>
        <taxon>Fagales</taxon>
        <taxon>Myricaceae</taxon>
        <taxon>Morella</taxon>
    </lineage>
</organism>
<dbReference type="EMBL" id="RXIC02000020">
    <property type="protein sequence ID" value="KAB1224572.1"/>
    <property type="molecule type" value="Genomic_DNA"/>
</dbReference>
<dbReference type="InterPro" id="IPR036397">
    <property type="entry name" value="RNaseH_sf"/>
</dbReference>
<dbReference type="AlphaFoldDB" id="A0A6A1WH12"/>
<dbReference type="PANTHER" id="PTHR47074:SF11">
    <property type="entry name" value="REVERSE TRANSCRIPTASE-LIKE PROTEIN"/>
    <property type="match status" value="1"/>
</dbReference>
<name>A0A6A1WH12_9ROSI</name>
<gene>
    <name evidence="2" type="ORF">CJ030_MR2G004964</name>
</gene>
<sequence length="173" mass="18647">MGTTDLPVTVKRVESSAECKSIAKFLLLLPSFGTTSKRDSQGVIKQAHVGKVRGKNPLKGEARAARLACSVATCFAGSPICIEGDCLELVNQVQSQIVTPDWEVAGEVETIRSLLEANTSWSFSWTPREGNYAAHFLAQWCISSDLSGCISLDHLPNSVTDCDARSVEPGFVM</sequence>
<feature type="domain" description="RNase H type-1" evidence="1">
    <location>
        <begin position="38"/>
        <end position="141"/>
    </location>
</feature>
<dbReference type="GO" id="GO:0003676">
    <property type="term" value="F:nucleic acid binding"/>
    <property type="evidence" value="ECO:0007669"/>
    <property type="project" value="InterPro"/>
</dbReference>
<dbReference type="OrthoDB" id="1906820at2759"/>
<dbReference type="InterPro" id="IPR012337">
    <property type="entry name" value="RNaseH-like_sf"/>
</dbReference>
<dbReference type="CDD" id="cd06222">
    <property type="entry name" value="RNase_H_like"/>
    <property type="match status" value="1"/>
</dbReference>
<dbReference type="InterPro" id="IPR002156">
    <property type="entry name" value="RNaseH_domain"/>
</dbReference>
<proteinExistence type="predicted"/>
<dbReference type="GO" id="GO:0004523">
    <property type="term" value="F:RNA-DNA hybrid ribonuclease activity"/>
    <property type="evidence" value="ECO:0007669"/>
    <property type="project" value="InterPro"/>
</dbReference>
<keyword evidence="3" id="KW-1185">Reference proteome</keyword>
<reference evidence="2 3" key="1">
    <citation type="journal article" date="2019" name="Plant Biotechnol. J.">
        <title>The red bayberry genome and genetic basis of sex determination.</title>
        <authorList>
            <person name="Jia H.M."/>
            <person name="Jia H.J."/>
            <person name="Cai Q.L."/>
            <person name="Wang Y."/>
            <person name="Zhao H.B."/>
            <person name="Yang W.F."/>
            <person name="Wang G.Y."/>
            <person name="Li Y.H."/>
            <person name="Zhan D.L."/>
            <person name="Shen Y.T."/>
            <person name="Niu Q.F."/>
            <person name="Chang L."/>
            <person name="Qiu J."/>
            <person name="Zhao L."/>
            <person name="Xie H.B."/>
            <person name="Fu W.Y."/>
            <person name="Jin J."/>
            <person name="Li X.W."/>
            <person name="Jiao Y."/>
            <person name="Zhou C.C."/>
            <person name="Tu T."/>
            <person name="Chai C.Y."/>
            <person name="Gao J.L."/>
            <person name="Fan L.J."/>
            <person name="van de Weg E."/>
            <person name="Wang J.Y."/>
            <person name="Gao Z.S."/>
        </authorList>
    </citation>
    <scope>NUCLEOTIDE SEQUENCE [LARGE SCALE GENOMIC DNA]</scope>
    <source>
        <tissue evidence="2">Leaves</tissue>
    </source>
</reference>
<dbReference type="Gene3D" id="3.30.420.10">
    <property type="entry name" value="Ribonuclease H-like superfamily/Ribonuclease H"/>
    <property type="match status" value="1"/>
</dbReference>
<dbReference type="Proteomes" id="UP000516437">
    <property type="component" value="Chromosome 2"/>
</dbReference>
<protein>
    <recommendedName>
        <fullName evidence="1">RNase H type-1 domain-containing protein</fullName>
    </recommendedName>
</protein>
<evidence type="ECO:0000259" key="1">
    <source>
        <dbReference type="Pfam" id="PF13456"/>
    </source>
</evidence>
<dbReference type="SUPFAM" id="SSF53098">
    <property type="entry name" value="Ribonuclease H-like"/>
    <property type="match status" value="1"/>
</dbReference>